<dbReference type="Proteomes" id="UP000796880">
    <property type="component" value="Unassembled WGS sequence"/>
</dbReference>
<keyword evidence="2" id="KW-0052">Apoplast</keyword>
<feature type="signal peptide" evidence="6">
    <location>
        <begin position="1"/>
        <end position="29"/>
    </location>
</feature>
<accession>A0A8K0DKG6</accession>
<dbReference type="EMBL" id="VOIH02000011">
    <property type="protein sequence ID" value="KAF3432650.1"/>
    <property type="molecule type" value="Genomic_DNA"/>
</dbReference>
<organism evidence="7 8">
    <name type="scientific">Rhamnella rubrinervis</name>
    <dbReference type="NCBI Taxonomy" id="2594499"/>
    <lineage>
        <taxon>Eukaryota</taxon>
        <taxon>Viridiplantae</taxon>
        <taxon>Streptophyta</taxon>
        <taxon>Embryophyta</taxon>
        <taxon>Tracheophyta</taxon>
        <taxon>Spermatophyta</taxon>
        <taxon>Magnoliopsida</taxon>
        <taxon>eudicotyledons</taxon>
        <taxon>Gunneridae</taxon>
        <taxon>Pentapetalae</taxon>
        <taxon>rosids</taxon>
        <taxon>fabids</taxon>
        <taxon>Rosales</taxon>
        <taxon>Rhamnaceae</taxon>
        <taxon>rhamnoid group</taxon>
        <taxon>Rhamneae</taxon>
        <taxon>Rhamnella</taxon>
    </lineage>
</organism>
<dbReference type="GO" id="GO:0048046">
    <property type="term" value="C:apoplast"/>
    <property type="evidence" value="ECO:0007669"/>
    <property type="project" value="UniProtKB-SubCell"/>
</dbReference>
<evidence type="ECO:0000313" key="8">
    <source>
        <dbReference type="Proteomes" id="UP000796880"/>
    </source>
</evidence>
<keyword evidence="3" id="KW-0964">Secreted</keyword>
<evidence type="ECO:0000256" key="2">
    <source>
        <dbReference type="ARBA" id="ARBA00022523"/>
    </source>
</evidence>
<reference evidence="7" key="1">
    <citation type="submission" date="2020-03" db="EMBL/GenBank/DDBJ databases">
        <title>A high-quality chromosome-level genome assembly of a woody plant with both climbing and erect habits, Rhamnella rubrinervis.</title>
        <authorList>
            <person name="Lu Z."/>
            <person name="Yang Y."/>
            <person name="Zhu X."/>
            <person name="Sun Y."/>
        </authorList>
    </citation>
    <scope>NUCLEOTIDE SEQUENCE</scope>
    <source>
        <strain evidence="7">BYM</strain>
        <tissue evidence="7">Leaf</tissue>
    </source>
</reference>
<proteinExistence type="inferred from homology"/>
<protein>
    <submittedName>
        <fullName evidence="7">Uncharacterized protein</fullName>
    </submittedName>
</protein>
<comment type="subcellular location">
    <subcellularLocation>
        <location evidence="1">Secreted</location>
        <location evidence="1">Extracellular space</location>
        <location evidence="1">Apoplast</location>
    </subcellularLocation>
</comment>
<dbReference type="PANTHER" id="PTHR31279:SF13">
    <property type="entry name" value="PROTEIN EXORDIUM-LIKE 6"/>
    <property type="match status" value="1"/>
</dbReference>
<evidence type="ECO:0000256" key="3">
    <source>
        <dbReference type="ARBA" id="ARBA00022525"/>
    </source>
</evidence>
<feature type="chain" id="PRO_5035455596" evidence="6">
    <location>
        <begin position="30"/>
        <end position="317"/>
    </location>
</feature>
<dbReference type="InterPro" id="IPR006766">
    <property type="entry name" value="EXORDIUM-like"/>
</dbReference>
<dbReference type="AlphaFoldDB" id="A0A8K0DKG6"/>
<evidence type="ECO:0000256" key="5">
    <source>
        <dbReference type="ARBA" id="ARBA00023591"/>
    </source>
</evidence>
<dbReference type="PANTHER" id="PTHR31279">
    <property type="entry name" value="PROTEIN EXORDIUM-LIKE 5"/>
    <property type="match status" value="1"/>
</dbReference>
<name>A0A8K0DKG6_9ROSA</name>
<gene>
    <name evidence="7" type="ORF">FNV43_RR23752</name>
</gene>
<keyword evidence="4 6" id="KW-0732">Signal</keyword>
<evidence type="ECO:0000256" key="4">
    <source>
        <dbReference type="ARBA" id="ARBA00022729"/>
    </source>
</evidence>
<comment type="caution">
    <text evidence="7">The sequence shown here is derived from an EMBL/GenBank/DDBJ whole genome shotgun (WGS) entry which is preliminary data.</text>
</comment>
<evidence type="ECO:0000256" key="1">
    <source>
        <dbReference type="ARBA" id="ARBA00004271"/>
    </source>
</evidence>
<keyword evidence="8" id="KW-1185">Reference proteome</keyword>
<dbReference type="Pfam" id="PF04674">
    <property type="entry name" value="Phi_1"/>
    <property type="match status" value="1"/>
</dbReference>
<evidence type="ECO:0000256" key="6">
    <source>
        <dbReference type="SAM" id="SignalP"/>
    </source>
</evidence>
<evidence type="ECO:0000313" key="7">
    <source>
        <dbReference type="EMBL" id="KAF3432650.1"/>
    </source>
</evidence>
<sequence length="317" mass="33108">MASSLPTRPLLLALSILLVLLIQTHVAMGKGKRARSVAGATALTYHGGPMLTGTINLSVLFYGQIGRVQKNAIRSFLKSLTSTKVSQQPSASAWWSVVESYQAAAARGGKGRSPKIQLNVASVISDSTYSAGKVMTMDFVKLLVDKATAGKPNTLALIFTDRQVTVQDLCTGKCAQHGAFGKQVFVLVGNPETECPDACAWPFVKSNGGPQGVILQPPSGNLGADAMVMSLASGLADAVTNPYNTGFYQAGPRHAGFVGAGTVCKGMFGSGAFPGYTGKVRVDPKTGGAFNIHGVKGTKFLLPALWNPVTSACWTPM</sequence>
<comment type="similarity">
    <text evidence="5">Belongs to the EXORDIUM family.</text>
</comment>
<dbReference type="OrthoDB" id="47374at2759"/>